<dbReference type="InterPro" id="IPR053057">
    <property type="entry name" value="XLG_GTP-binding"/>
</dbReference>
<comment type="caution">
    <text evidence="2">The sequence shown here is derived from an EMBL/GenBank/DDBJ whole genome shotgun (WGS) entry which is preliminary data.</text>
</comment>
<gene>
    <name evidence="2" type="ORF">R1flu_025447</name>
</gene>
<dbReference type="PANTHER" id="PTHR36486">
    <property type="entry name" value="OS01G0977800 PROTEIN"/>
    <property type="match status" value="1"/>
</dbReference>
<sequence>MFRSLNQNLSFKQQKDPGVESDFSTEFSLSGGFGDPSASEDSEHIIDSSGPFWGPNIRVQQTPALTAQKLELWRTYSEQPKAINAAAELDKLYASLPDDKIDLTLRDMVEARKPSPRTSPKVTPAKDGESMTLGAILGRKTKEAKKPAEKEDGAKFKPKNKVHNSTSMSLPFKLSSLSTKCEKSTPAAVPSENPDRKSSLAPFRSEENTSSRRWFSAGCSTSVPADIDKAGNVTAAASDRETSGSAEFLTLKEQLLQSPDGPKSSSVRQLMQQSHACCICSSSNLIFKTRCTVCGKLYCSKCAKEEMGNSSEGRKCKKNCVGRPSHPRFTRKSAVGCWPLFGFSNNHATVAEATAMMRGEKPETPRLQELDLHRRAKSSSYPPSRSPARSPPKRSPVEAPPRRTPQRLPSIPVGLS</sequence>
<evidence type="ECO:0008006" key="4">
    <source>
        <dbReference type="Google" id="ProtNLM"/>
    </source>
</evidence>
<dbReference type="Proteomes" id="UP001605036">
    <property type="component" value="Unassembled WGS sequence"/>
</dbReference>
<feature type="compositionally biased region" description="Basic and acidic residues" evidence="1">
    <location>
        <begin position="140"/>
        <end position="155"/>
    </location>
</feature>
<dbReference type="AlphaFoldDB" id="A0ABD1XXS5"/>
<feature type="compositionally biased region" description="Pro residues" evidence="1">
    <location>
        <begin position="389"/>
        <end position="403"/>
    </location>
</feature>
<feature type="compositionally biased region" description="Basic and acidic residues" evidence="1">
    <location>
        <begin position="193"/>
        <end position="207"/>
    </location>
</feature>
<dbReference type="PANTHER" id="PTHR36486:SF2">
    <property type="entry name" value="OS01G0977800 PROTEIN"/>
    <property type="match status" value="1"/>
</dbReference>
<protein>
    <recommendedName>
        <fullName evidence="4">FYVE-type domain-containing protein</fullName>
    </recommendedName>
</protein>
<feature type="region of interest" description="Disordered" evidence="1">
    <location>
        <begin position="1"/>
        <end position="51"/>
    </location>
</feature>
<feature type="region of interest" description="Disordered" evidence="1">
    <location>
        <begin position="357"/>
        <end position="416"/>
    </location>
</feature>
<name>A0ABD1XXS5_9MARC</name>
<organism evidence="2 3">
    <name type="scientific">Riccia fluitans</name>
    <dbReference type="NCBI Taxonomy" id="41844"/>
    <lineage>
        <taxon>Eukaryota</taxon>
        <taxon>Viridiplantae</taxon>
        <taxon>Streptophyta</taxon>
        <taxon>Embryophyta</taxon>
        <taxon>Marchantiophyta</taxon>
        <taxon>Marchantiopsida</taxon>
        <taxon>Marchantiidae</taxon>
        <taxon>Marchantiales</taxon>
        <taxon>Ricciaceae</taxon>
        <taxon>Riccia</taxon>
    </lineage>
</organism>
<feature type="compositionally biased region" description="Basic and acidic residues" evidence="1">
    <location>
        <begin position="358"/>
        <end position="373"/>
    </location>
</feature>
<evidence type="ECO:0000313" key="3">
    <source>
        <dbReference type="Proteomes" id="UP001605036"/>
    </source>
</evidence>
<proteinExistence type="predicted"/>
<dbReference type="EMBL" id="JBHFFA010000007">
    <property type="protein sequence ID" value="KAL2613755.1"/>
    <property type="molecule type" value="Genomic_DNA"/>
</dbReference>
<accession>A0ABD1XXS5</accession>
<feature type="compositionally biased region" description="Low complexity" evidence="1">
    <location>
        <begin position="378"/>
        <end position="388"/>
    </location>
</feature>
<reference evidence="2 3" key="1">
    <citation type="submission" date="2024-09" db="EMBL/GenBank/DDBJ databases">
        <title>Chromosome-scale assembly of Riccia fluitans.</title>
        <authorList>
            <person name="Paukszto L."/>
            <person name="Sawicki J."/>
            <person name="Karawczyk K."/>
            <person name="Piernik-Szablinska J."/>
            <person name="Szczecinska M."/>
            <person name="Mazdziarz M."/>
        </authorList>
    </citation>
    <scope>NUCLEOTIDE SEQUENCE [LARGE SCALE GENOMIC DNA]</scope>
    <source>
        <strain evidence="2">Rf_01</strain>
        <tissue evidence="2">Aerial parts of the thallus</tissue>
    </source>
</reference>
<evidence type="ECO:0000313" key="2">
    <source>
        <dbReference type="EMBL" id="KAL2613755.1"/>
    </source>
</evidence>
<evidence type="ECO:0000256" key="1">
    <source>
        <dbReference type="SAM" id="MobiDB-lite"/>
    </source>
</evidence>
<feature type="region of interest" description="Disordered" evidence="1">
    <location>
        <begin position="181"/>
        <end position="207"/>
    </location>
</feature>
<keyword evidence="3" id="KW-1185">Reference proteome</keyword>
<feature type="region of interest" description="Disordered" evidence="1">
    <location>
        <begin position="112"/>
        <end position="168"/>
    </location>
</feature>
<feature type="compositionally biased region" description="Polar residues" evidence="1">
    <location>
        <begin position="1"/>
        <end position="12"/>
    </location>
</feature>